<dbReference type="EMBL" id="BEXB01000054">
    <property type="protein sequence ID" value="GAY78594.1"/>
    <property type="molecule type" value="Genomic_DNA"/>
</dbReference>
<reference evidence="1 2" key="1">
    <citation type="submission" date="2017-11" db="EMBL/GenBank/DDBJ databases">
        <title>Draft Genome Sequence of Sporolactobacillus inulinus NBRC 111894 Isolated from Koso, a Japanese Sugar-Vegetable Fermented Beverage.</title>
        <authorList>
            <person name="Chiou T.Y."/>
            <person name="Oshima K."/>
            <person name="Suda W."/>
            <person name="Hattori M."/>
            <person name="Takahashi T."/>
        </authorList>
    </citation>
    <scope>NUCLEOTIDE SEQUENCE [LARGE SCALE GENOMIC DNA]</scope>
    <source>
        <strain evidence="1 2">NBRC111894</strain>
    </source>
</reference>
<sequence>MHNRKISAYLPRNALRSAYNRKTSAYYYSIKGQNAVFLI</sequence>
<dbReference type="AlphaFoldDB" id="A0A4Y1ZI54"/>
<accession>A0A4Y1ZI54</accession>
<gene>
    <name evidence="1" type="ORF">NBRC111894_4148</name>
</gene>
<proteinExistence type="predicted"/>
<protein>
    <submittedName>
        <fullName evidence="1">Uncharacterized protein</fullName>
    </submittedName>
</protein>
<comment type="caution">
    <text evidence="1">The sequence shown here is derived from an EMBL/GenBank/DDBJ whole genome shotgun (WGS) entry which is preliminary data.</text>
</comment>
<organism evidence="1 2">
    <name type="scientific">Sporolactobacillus inulinus</name>
    <dbReference type="NCBI Taxonomy" id="2078"/>
    <lineage>
        <taxon>Bacteria</taxon>
        <taxon>Bacillati</taxon>
        <taxon>Bacillota</taxon>
        <taxon>Bacilli</taxon>
        <taxon>Bacillales</taxon>
        <taxon>Sporolactobacillaceae</taxon>
        <taxon>Sporolactobacillus</taxon>
    </lineage>
</organism>
<dbReference type="Proteomes" id="UP000319716">
    <property type="component" value="Unassembled WGS sequence"/>
</dbReference>
<evidence type="ECO:0000313" key="1">
    <source>
        <dbReference type="EMBL" id="GAY78594.1"/>
    </source>
</evidence>
<name>A0A4Y1ZI54_9BACL</name>
<evidence type="ECO:0000313" key="2">
    <source>
        <dbReference type="Proteomes" id="UP000319716"/>
    </source>
</evidence>